<sequence length="229" mass="26724">MADDLLVMVNVLEEFVSVCRTEIQPDAQKNIINFFKAVVPFPYDKELFLHTYLYLNIHQIFPECQELLLFEKSPLKGRTDLGKCDFVYLADKGILFLIETKYIDTEATGSTARNTRKEHRKKVFEQVIKLRNAFSQFHNLRSDLFKCGIFTTDIELQKDIRDFNRRQPFIPYRIHIKGGQTYDIRHPDRASVLRSRIIIGIDGENGTADRALTYSSSSYRAPSRTTRLY</sequence>
<keyword evidence="2" id="KW-1185">Reference proteome</keyword>
<name>A0AB37UPA7_9CYAN</name>
<dbReference type="AlphaFoldDB" id="A0AB37UPA7"/>
<dbReference type="RefSeq" id="WP_127022703.1">
    <property type="nucleotide sequence ID" value="NZ_RSCK01000008.1"/>
</dbReference>
<dbReference type="Proteomes" id="UP000282574">
    <property type="component" value="Unassembled WGS sequence"/>
</dbReference>
<evidence type="ECO:0000313" key="1">
    <source>
        <dbReference type="EMBL" id="RUT13220.1"/>
    </source>
</evidence>
<organism evidence="1 2">
    <name type="scientific">Chroococcidiopsis cubana SAG 39.79</name>
    <dbReference type="NCBI Taxonomy" id="388085"/>
    <lineage>
        <taxon>Bacteria</taxon>
        <taxon>Bacillati</taxon>
        <taxon>Cyanobacteriota</taxon>
        <taxon>Cyanophyceae</taxon>
        <taxon>Chroococcidiopsidales</taxon>
        <taxon>Chroococcidiopsidaceae</taxon>
        <taxon>Chroococcidiopsis</taxon>
    </lineage>
</organism>
<protein>
    <recommendedName>
        <fullName evidence="3">NERD domain-containing protein</fullName>
    </recommendedName>
</protein>
<dbReference type="EMBL" id="RSCK01000008">
    <property type="protein sequence ID" value="RUT13220.1"/>
    <property type="molecule type" value="Genomic_DNA"/>
</dbReference>
<comment type="caution">
    <text evidence="1">The sequence shown here is derived from an EMBL/GenBank/DDBJ whole genome shotgun (WGS) entry which is preliminary data.</text>
</comment>
<evidence type="ECO:0000313" key="2">
    <source>
        <dbReference type="Proteomes" id="UP000282574"/>
    </source>
</evidence>
<proteinExistence type="predicted"/>
<reference evidence="1 2" key="1">
    <citation type="journal article" date="2019" name="Genome Biol. Evol.">
        <title>Day and night: Metabolic profiles and evolutionary relationships of six axenic non-marine cyanobacteria.</title>
        <authorList>
            <person name="Will S.E."/>
            <person name="Henke P."/>
            <person name="Boedeker C."/>
            <person name="Huang S."/>
            <person name="Brinkmann H."/>
            <person name="Rohde M."/>
            <person name="Jarek M."/>
            <person name="Friedl T."/>
            <person name="Seufert S."/>
            <person name="Schumacher M."/>
            <person name="Overmann J."/>
            <person name="Neumann-Schaal M."/>
            <person name="Petersen J."/>
        </authorList>
    </citation>
    <scope>NUCLEOTIDE SEQUENCE [LARGE SCALE GENOMIC DNA]</scope>
    <source>
        <strain evidence="1 2">SAG 39.79</strain>
    </source>
</reference>
<gene>
    <name evidence="1" type="ORF">DSM107010_14820</name>
</gene>
<evidence type="ECO:0008006" key="3">
    <source>
        <dbReference type="Google" id="ProtNLM"/>
    </source>
</evidence>
<accession>A0AB37UPA7</accession>